<name>A0AAE0FA52_9CHLO</name>
<dbReference type="Gene3D" id="1.20.1280.50">
    <property type="match status" value="1"/>
</dbReference>
<protein>
    <recommendedName>
        <fullName evidence="3">F-box domain-containing protein</fullName>
    </recommendedName>
</protein>
<dbReference type="AlphaFoldDB" id="A0AAE0FA52"/>
<dbReference type="SUPFAM" id="SSF48371">
    <property type="entry name" value="ARM repeat"/>
    <property type="match status" value="1"/>
</dbReference>
<dbReference type="InterPro" id="IPR016024">
    <property type="entry name" value="ARM-type_fold"/>
</dbReference>
<organism evidence="1 2">
    <name type="scientific">Cymbomonas tetramitiformis</name>
    <dbReference type="NCBI Taxonomy" id="36881"/>
    <lineage>
        <taxon>Eukaryota</taxon>
        <taxon>Viridiplantae</taxon>
        <taxon>Chlorophyta</taxon>
        <taxon>Pyramimonadophyceae</taxon>
        <taxon>Pyramimonadales</taxon>
        <taxon>Pyramimonadaceae</taxon>
        <taxon>Cymbomonas</taxon>
    </lineage>
</organism>
<reference evidence="1 2" key="1">
    <citation type="journal article" date="2015" name="Genome Biol. Evol.">
        <title>Comparative Genomics of a Bacterivorous Green Alga Reveals Evolutionary Causalities and Consequences of Phago-Mixotrophic Mode of Nutrition.</title>
        <authorList>
            <person name="Burns J.A."/>
            <person name="Paasch A."/>
            <person name="Narechania A."/>
            <person name="Kim E."/>
        </authorList>
    </citation>
    <scope>NUCLEOTIDE SEQUENCE [LARGE SCALE GENOMIC DNA]</scope>
    <source>
        <strain evidence="1 2">PLY_AMNH</strain>
    </source>
</reference>
<dbReference type="InterPro" id="IPR011989">
    <property type="entry name" value="ARM-like"/>
</dbReference>
<dbReference type="CDD" id="cd09917">
    <property type="entry name" value="F-box_SF"/>
    <property type="match status" value="1"/>
</dbReference>
<dbReference type="EMBL" id="LGRX02022152">
    <property type="protein sequence ID" value="KAK3255898.1"/>
    <property type="molecule type" value="Genomic_DNA"/>
</dbReference>
<dbReference type="Gene3D" id="1.25.10.10">
    <property type="entry name" value="Leucine-rich Repeat Variant"/>
    <property type="match status" value="1"/>
</dbReference>
<comment type="caution">
    <text evidence="1">The sequence shown here is derived from an EMBL/GenBank/DDBJ whole genome shotgun (WGS) entry which is preliminary data.</text>
</comment>
<dbReference type="InterPro" id="IPR036047">
    <property type="entry name" value="F-box-like_dom_sf"/>
</dbReference>
<evidence type="ECO:0000313" key="1">
    <source>
        <dbReference type="EMBL" id="KAK3255898.1"/>
    </source>
</evidence>
<dbReference type="Proteomes" id="UP001190700">
    <property type="component" value="Unassembled WGS sequence"/>
</dbReference>
<evidence type="ECO:0008006" key="3">
    <source>
        <dbReference type="Google" id="ProtNLM"/>
    </source>
</evidence>
<feature type="non-terminal residue" evidence="1">
    <location>
        <position position="1"/>
    </location>
</feature>
<proteinExistence type="predicted"/>
<keyword evidence="2" id="KW-1185">Reference proteome</keyword>
<evidence type="ECO:0000313" key="2">
    <source>
        <dbReference type="Proteomes" id="UP001190700"/>
    </source>
</evidence>
<gene>
    <name evidence="1" type="ORF">CYMTET_34943</name>
</gene>
<sequence>ESPPSGALLRVFPERSLSVEIDRHNYLHLRAVRGFEAHSNRPLGVKGLVIMRDDRGDLGCFEPVQKTHMAGARLHPPKDHVSSILVAGARLHPPKDHVSRIPSELLSSIWSAGLDHRAMAAVCCVSRRWRRVAGPQAAAMRALVVGSRADICLAIPPHAGAIVAQIEHAYPNVREAAVVVLESLGEHAAPHAGAIAARLEHADANVRRSAVDALQGSTGSMRRHIFGAIVLPVEHATSDE</sequence>
<accession>A0AAE0FA52</accession>
<dbReference type="SUPFAM" id="SSF81383">
    <property type="entry name" value="F-box domain"/>
    <property type="match status" value="1"/>
</dbReference>